<dbReference type="InterPro" id="IPR001653">
    <property type="entry name" value="DAP_epimerase_DapF"/>
</dbReference>
<dbReference type="AlphaFoldDB" id="A0A1I4MR74"/>
<dbReference type="Gene3D" id="3.10.310.10">
    <property type="entry name" value="Diaminopimelate Epimerase, Chain A, domain 1"/>
    <property type="match status" value="2"/>
</dbReference>
<keyword evidence="2" id="KW-0413">Isomerase</keyword>
<evidence type="ECO:0000256" key="1">
    <source>
        <dbReference type="ARBA" id="ARBA00010219"/>
    </source>
</evidence>
<dbReference type="Proteomes" id="UP000199561">
    <property type="component" value="Unassembled WGS sequence"/>
</dbReference>
<keyword evidence="5" id="KW-1185">Reference proteome</keyword>
<evidence type="ECO:0000256" key="2">
    <source>
        <dbReference type="ARBA" id="ARBA00023235"/>
    </source>
</evidence>
<proteinExistence type="inferred from homology"/>
<dbReference type="STRING" id="52442.SAMN05421880_10561"/>
<comment type="similarity">
    <text evidence="1">Belongs to the diaminopimelate epimerase family.</text>
</comment>
<protein>
    <recommendedName>
        <fullName evidence="3">Diaminopimelate epimerase</fullName>
        <ecNumber evidence="3">5.1.1.7</ecNumber>
    </recommendedName>
</protein>
<name>A0A1I4MR74_9PROT</name>
<dbReference type="SUPFAM" id="SSF54506">
    <property type="entry name" value="Diaminopimelate epimerase-like"/>
    <property type="match status" value="2"/>
</dbReference>
<dbReference type="NCBIfam" id="TIGR00652">
    <property type="entry name" value="DapF"/>
    <property type="match status" value="1"/>
</dbReference>
<dbReference type="GO" id="GO:0008837">
    <property type="term" value="F:diaminopimelate epimerase activity"/>
    <property type="evidence" value="ECO:0007669"/>
    <property type="project" value="UniProtKB-UniRule"/>
</dbReference>
<accession>A0A1I4MR74</accession>
<sequence>MRIKATKMDGCGNSFLIVDEMKTPLAGLDRSLISNALATQHETDGIVYLEVQQGMASMRIFDRDGTEETMCGNGLRCATRYLRDTHISNDNFSIATGDGQKEVSVSGDLIEANLGEARNYQQINQHLHFVFTGVPHVVVVGSALDLDTARILGKSLRKDKSLALSVGHPEGVNVNFIWRTSEGIALHTYEVGVEDVTKSCGTGSAASAYVATKVFGTALPLTTSSRGGILKIKNSNGYLSICGPTCYQGKVIGFVNNLYPKSAAPAYHRNYFNDLQVAQL</sequence>
<dbReference type="GO" id="GO:0005829">
    <property type="term" value="C:cytosol"/>
    <property type="evidence" value="ECO:0007669"/>
    <property type="project" value="TreeGrafter"/>
</dbReference>
<evidence type="ECO:0000313" key="4">
    <source>
        <dbReference type="EMBL" id="SFM05831.1"/>
    </source>
</evidence>
<dbReference type="RefSeq" id="WP_177182276.1">
    <property type="nucleotide sequence ID" value="NZ_FOUF01000005.1"/>
</dbReference>
<evidence type="ECO:0000256" key="3">
    <source>
        <dbReference type="NCBIfam" id="TIGR00652"/>
    </source>
</evidence>
<gene>
    <name evidence="4" type="ORF">SAMN05421880_10561</name>
</gene>
<dbReference type="EMBL" id="FOUF01000005">
    <property type="protein sequence ID" value="SFM05831.1"/>
    <property type="molecule type" value="Genomic_DNA"/>
</dbReference>
<dbReference type="PANTHER" id="PTHR31689">
    <property type="entry name" value="DIAMINOPIMELATE EPIMERASE, CHLOROPLASTIC"/>
    <property type="match status" value="1"/>
</dbReference>
<dbReference type="GO" id="GO:0009089">
    <property type="term" value="P:lysine biosynthetic process via diaminopimelate"/>
    <property type="evidence" value="ECO:0007669"/>
    <property type="project" value="UniProtKB-UniRule"/>
</dbReference>
<reference evidence="4 5" key="1">
    <citation type="submission" date="2016-10" db="EMBL/GenBank/DDBJ databases">
        <authorList>
            <person name="de Groot N.N."/>
        </authorList>
    </citation>
    <scope>NUCLEOTIDE SEQUENCE [LARGE SCALE GENOMIC DNA]</scope>
    <source>
        <strain evidence="4 5">Nm146</strain>
    </source>
</reference>
<dbReference type="PANTHER" id="PTHR31689:SF0">
    <property type="entry name" value="DIAMINOPIMELATE EPIMERASE"/>
    <property type="match status" value="1"/>
</dbReference>
<dbReference type="Pfam" id="PF01678">
    <property type="entry name" value="DAP_epimerase"/>
    <property type="match status" value="1"/>
</dbReference>
<organism evidence="4 5">
    <name type="scientific">Nitrosomonas nitrosa</name>
    <dbReference type="NCBI Taxonomy" id="52442"/>
    <lineage>
        <taxon>Bacteria</taxon>
        <taxon>Pseudomonadati</taxon>
        <taxon>Pseudomonadota</taxon>
        <taxon>Betaproteobacteria</taxon>
        <taxon>Nitrosomonadales</taxon>
        <taxon>Nitrosomonadaceae</taxon>
        <taxon>Nitrosomonas</taxon>
    </lineage>
</organism>
<dbReference type="EC" id="5.1.1.7" evidence="3"/>
<evidence type="ECO:0000313" key="5">
    <source>
        <dbReference type="Proteomes" id="UP000199561"/>
    </source>
</evidence>